<protein>
    <submittedName>
        <fullName evidence="2">Uncharacterized protein</fullName>
    </submittedName>
</protein>
<sequence>MWPPQPGRSSGIGTHTPPGLVARRGRRSRRVGSPTLREEGVGGAGLLFRPAQSPEPWDFRWSWFKKENRTEQRRVLSHRTGGRGRRASAPRAEIPAKGALPACGYFCTNGISNCDPRLADRRRRS</sequence>
<proteinExistence type="predicted"/>
<dbReference type="EMBL" id="JACASE010000017">
    <property type="protein sequence ID" value="KAF6397081.1"/>
    <property type="molecule type" value="Genomic_DNA"/>
</dbReference>
<feature type="region of interest" description="Disordered" evidence="1">
    <location>
        <begin position="1"/>
        <end position="54"/>
    </location>
</feature>
<comment type="caution">
    <text evidence="2">The sequence shown here is derived from an EMBL/GenBank/DDBJ whole genome shotgun (WGS) entry which is preliminary data.</text>
</comment>
<name>A0A7J8BF06_ROUAE</name>
<evidence type="ECO:0000313" key="3">
    <source>
        <dbReference type="Proteomes" id="UP000593571"/>
    </source>
</evidence>
<organism evidence="2 3">
    <name type="scientific">Rousettus aegyptiacus</name>
    <name type="common">Egyptian fruit bat</name>
    <name type="synonym">Pteropus aegyptiacus</name>
    <dbReference type="NCBI Taxonomy" id="9407"/>
    <lineage>
        <taxon>Eukaryota</taxon>
        <taxon>Metazoa</taxon>
        <taxon>Chordata</taxon>
        <taxon>Craniata</taxon>
        <taxon>Vertebrata</taxon>
        <taxon>Euteleostomi</taxon>
        <taxon>Mammalia</taxon>
        <taxon>Eutheria</taxon>
        <taxon>Laurasiatheria</taxon>
        <taxon>Chiroptera</taxon>
        <taxon>Yinpterochiroptera</taxon>
        <taxon>Pteropodoidea</taxon>
        <taxon>Pteropodidae</taxon>
        <taxon>Rousettinae</taxon>
        <taxon>Rousettus</taxon>
    </lineage>
</organism>
<gene>
    <name evidence="2" type="ORF">HJG63_009748</name>
</gene>
<evidence type="ECO:0000256" key="1">
    <source>
        <dbReference type="SAM" id="MobiDB-lite"/>
    </source>
</evidence>
<dbReference type="Proteomes" id="UP000593571">
    <property type="component" value="Unassembled WGS sequence"/>
</dbReference>
<reference evidence="2 3" key="1">
    <citation type="journal article" date="2020" name="Nature">
        <title>Six reference-quality genomes reveal evolution of bat adaptations.</title>
        <authorList>
            <person name="Jebb D."/>
            <person name="Huang Z."/>
            <person name="Pippel M."/>
            <person name="Hughes G.M."/>
            <person name="Lavrichenko K."/>
            <person name="Devanna P."/>
            <person name="Winkler S."/>
            <person name="Jermiin L.S."/>
            <person name="Skirmuntt E.C."/>
            <person name="Katzourakis A."/>
            <person name="Burkitt-Gray L."/>
            <person name="Ray D.A."/>
            <person name="Sullivan K.A.M."/>
            <person name="Roscito J.G."/>
            <person name="Kirilenko B.M."/>
            <person name="Davalos L.M."/>
            <person name="Corthals A.P."/>
            <person name="Power M.L."/>
            <person name="Jones G."/>
            <person name="Ransome R.D."/>
            <person name="Dechmann D.K.N."/>
            <person name="Locatelli A.G."/>
            <person name="Puechmaille S.J."/>
            <person name="Fedrigo O."/>
            <person name="Jarvis E.D."/>
            <person name="Hiller M."/>
            <person name="Vernes S.C."/>
            <person name="Myers E.W."/>
            <person name="Teeling E.C."/>
        </authorList>
    </citation>
    <scope>NUCLEOTIDE SEQUENCE [LARGE SCALE GENOMIC DNA]</scope>
    <source>
        <strain evidence="2">MRouAeg1</strain>
        <tissue evidence="2">Muscle</tissue>
    </source>
</reference>
<feature type="region of interest" description="Disordered" evidence="1">
    <location>
        <begin position="70"/>
        <end position="93"/>
    </location>
</feature>
<feature type="compositionally biased region" description="Basic residues" evidence="1">
    <location>
        <begin position="75"/>
        <end position="88"/>
    </location>
</feature>
<keyword evidence="3" id="KW-1185">Reference proteome</keyword>
<evidence type="ECO:0000313" key="2">
    <source>
        <dbReference type="EMBL" id="KAF6397081.1"/>
    </source>
</evidence>
<accession>A0A7J8BF06</accession>
<dbReference type="AlphaFoldDB" id="A0A7J8BF06"/>